<organism evidence="2">
    <name type="scientific">Tolypothrix bouteillei VB521301</name>
    <dbReference type="NCBI Taxonomy" id="1479485"/>
    <lineage>
        <taxon>Bacteria</taxon>
        <taxon>Bacillati</taxon>
        <taxon>Cyanobacteriota</taxon>
        <taxon>Cyanophyceae</taxon>
        <taxon>Nostocales</taxon>
        <taxon>Tolypothrichaceae</taxon>
        <taxon>Tolypothrix</taxon>
    </lineage>
</organism>
<sequence>MNGIRFETLVPERMIHLPKHGDETPVQFGVRITNQTSIPYRFELQRFLPELSDSHGRLMKVEGVNRNTSTETEESDIPLITPGQNLEFLVNAQFSWYSKDCLTLSGKAFYGGVWELYNFKSGTYQIRLNYENYLVKKKMFLSKGRMEVDSFWVGKVATNLAQLSLR</sequence>
<dbReference type="EMBL" id="JHEG02000012">
    <property type="protein sequence ID" value="KIE13601.1"/>
    <property type="molecule type" value="Genomic_DNA"/>
</dbReference>
<proteinExistence type="predicted"/>
<dbReference type="AlphaFoldDB" id="A0A0C1NLB4"/>
<evidence type="ECO:0000313" key="2">
    <source>
        <dbReference type="EMBL" id="KIE13601.1"/>
    </source>
</evidence>
<gene>
    <name evidence="2" type="ORF">DA73_0202620</name>
    <name evidence="1" type="ORF">DA73_0400001210</name>
</gene>
<dbReference type="EMBL" id="JHEG04000001">
    <property type="protein sequence ID" value="KAF3884262.1"/>
    <property type="molecule type" value="Genomic_DNA"/>
</dbReference>
<dbReference type="Proteomes" id="UP000029738">
    <property type="component" value="Unassembled WGS sequence"/>
</dbReference>
<dbReference type="RefSeq" id="WP_050045110.1">
    <property type="nucleotide sequence ID" value="NZ_JHEG04000001.1"/>
</dbReference>
<keyword evidence="3" id="KW-1185">Reference proteome</keyword>
<evidence type="ECO:0000313" key="3">
    <source>
        <dbReference type="Proteomes" id="UP000029738"/>
    </source>
</evidence>
<reference evidence="2" key="1">
    <citation type="journal article" date="2015" name="Genome Announc.">
        <title>Draft Genome Sequence of Tolypothrix boutellei Strain VB521301.</title>
        <authorList>
            <person name="Chandrababunaidu M.M."/>
            <person name="Singh D."/>
            <person name="Sen D."/>
            <person name="Bhan S."/>
            <person name="Das S."/>
            <person name="Gupta A."/>
            <person name="Adhikary S.P."/>
            <person name="Tripathy S."/>
        </authorList>
    </citation>
    <scope>NUCLEOTIDE SEQUENCE</scope>
    <source>
        <strain evidence="2">VB521301</strain>
    </source>
</reference>
<protein>
    <submittedName>
        <fullName evidence="2">Uncharacterized protein</fullName>
    </submittedName>
</protein>
<accession>A0A0C1NLB4</accession>
<reference evidence="1" key="2">
    <citation type="submission" date="2019-11" db="EMBL/GenBank/DDBJ databases">
        <title>Improved Assembly of Tolypothrix boutellei genome.</title>
        <authorList>
            <person name="Sarangi A.N."/>
            <person name="Mukherjee M."/>
            <person name="Ghosh S."/>
            <person name="Singh D."/>
            <person name="Das A."/>
            <person name="Kant S."/>
            <person name="Prusty A."/>
            <person name="Tripathy S."/>
        </authorList>
    </citation>
    <scope>NUCLEOTIDE SEQUENCE</scope>
    <source>
        <strain evidence="1">VB521301</strain>
    </source>
</reference>
<comment type="caution">
    <text evidence="2">The sequence shown here is derived from an EMBL/GenBank/DDBJ whole genome shotgun (WGS) entry which is preliminary data.</text>
</comment>
<evidence type="ECO:0000313" key="1">
    <source>
        <dbReference type="EMBL" id="KAF3884262.1"/>
    </source>
</evidence>
<name>A0A0C1NLB4_9CYAN</name>
<dbReference type="OrthoDB" id="459685at2"/>